<protein>
    <submittedName>
        <fullName evidence="4">Cyclomaltodextrinase [amylase]</fullName>
    </submittedName>
</protein>
<dbReference type="SMART" id="SM00642">
    <property type="entry name" value="Aamy"/>
    <property type="match status" value="1"/>
</dbReference>
<name>Q97C86_THEVO</name>
<gene>
    <name evidence="4" type="ORF">TVG0226058</name>
</gene>
<keyword evidence="1" id="KW-0378">Hydrolase</keyword>
<reference evidence="4 5" key="1">
    <citation type="journal article" date="1999" name="Proc. Jpn. Acad.">
        <title>Determination of the complete genomic DNA sequence of Thermoplasma volvanium GSS1.</title>
        <authorList>
            <person name="Kawashima T."/>
            <person name="Yamamoto Y."/>
            <person name="Aramaki H."/>
            <person name="Nunoshiba T."/>
            <person name="Kawamoto T."/>
            <person name="Watanabe K."/>
            <person name="Yamazaki M."/>
            <person name="Kanehori K."/>
            <person name="Amano N."/>
            <person name="Ohya Y."/>
            <person name="Makino K."/>
            <person name="Suzuki M."/>
        </authorList>
    </citation>
    <scope>NUCLEOTIDE SEQUENCE [LARGE SCALE GENOMIC DNA]</scope>
    <source>
        <strain evidence="5">ATCC 51530 / DSM 4299 / JCM 9571 / NBRC 15438 / GSS1</strain>
    </source>
</reference>
<dbReference type="Pfam" id="PF00128">
    <property type="entry name" value="Alpha-amylase"/>
    <property type="match status" value="1"/>
</dbReference>
<dbReference type="PhylomeDB" id="Q97C86"/>
<evidence type="ECO:0000313" key="4">
    <source>
        <dbReference type="EMBL" id="BAB59359.1"/>
    </source>
</evidence>
<dbReference type="Proteomes" id="UP000001017">
    <property type="component" value="Chromosome"/>
</dbReference>
<dbReference type="GO" id="GO:0016798">
    <property type="term" value="F:hydrolase activity, acting on glycosyl bonds"/>
    <property type="evidence" value="ECO:0007669"/>
    <property type="project" value="UniProtKB-KW"/>
</dbReference>
<dbReference type="AlphaFoldDB" id="Q97C86"/>
<dbReference type="GO" id="GO:0005975">
    <property type="term" value="P:carbohydrate metabolic process"/>
    <property type="evidence" value="ECO:0007669"/>
    <property type="project" value="InterPro"/>
</dbReference>
<dbReference type="STRING" id="273116.gene:9380987"/>
<sequence>MLSMVEVKIIKSDGFFNEVLISSDKKIHFDTAYAEGDFNCFGEGSIVSETTDDLKFKIANLIPGKYHFKIAIDQYKILREAENRSGSYSFSIWLEKPYHNPDYAQFCAIIDKKLMDVRIAVPKHSISVSIFTKDTLKPVYSRRASFDTFDAVEYVFDGMSDYYFEVDNSRLPKEGYFSPKVHIEHEGGSKIIYHIFPDRFFRVGPHLPTLSRWGDKPTFSSFFGGNLRGITEKIGYIKALNVDTIYLNPVYKSKSNHRYDVDDYFSIDGLLGGEQDFIELVNEAHENGIKIVADMVFNHTSTDFPYFLDALKNGKNSKYWNWYIFHGEGAAVFDGRAKGKTKPLYETFMGVGRMPKLNHKNAEVRKFCIDVMKYYKNKFGVDGFRYDVAHSIYPEFFLEAVKEFGNEMLHIGEAWCLPSMFMLSGYWNSFTNYYLRNAIIKFVREEINITEFYNMIQNMIISYGPLIQQNVMNILDSHDTERILRAFKGNKKKVKLAYSILFMFDGFATIYYGDEVGLDGGRDPDDRRCFPWDNMDEDMLQFLKKLGEIRRMYHTGSAGIITVEETQECKYITRLSGESIIKVAIAKKPVTLEGEIILSSCGEKTIYEGDFALSIAKYA</sequence>
<dbReference type="CAZy" id="GH13">
    <property type="family name" value="Glycoside Hydrolase Family 13"/>
</dbReference>
<dbReference type="Gene3D" id="3.20.20.80">
    <property type="entry name" value="Glycosidases"/>
    <property type="match status" value="1"/>
</dbReference>
<dbReference type="eggNOG" id="arCOG02948">
    <property type="taxonomic scope" value="Archaea"/>
</dbReference>
<evidence type="ECO:0000256" key="2">
    <source>
        <dbReference type="ARBA" id="ARBA00023295"/>
    </source>
</evidence>
<dbReference type="PANTHER" id="PTHR10357">
    <property type="entry name" value="ALPHA-AMYLASE FAMILY MEMBER"/>
    <property type="match status" value="1"/>
</dbReference>
<dbReference type="SUPFAM" id="SSF51445">
    <property type="entry name" value="(Trans)glycosidases"/>
    <property type="match status" value="1"/>
</dbReference>
<dbReference type="InterPro" id="IPR017853">
    <property type="entry name" value="GH"/>
</dbReference>
<dbReference type="InterPro" id="IPR006047">
    <property type="entry name" value="GH13_cat_dom"/>
</dbReference>
<dbReference type="SMR" id="Q97C86"/>
<dbReference type="PaxDb" id="273116-14324431"/>
<accession>Q97C86</accession>
<keyword evidence="2" id="KW-0326">Glycosidase</keyword>
<dbReference type="CDD" id="cd11338">
    <property type="entry name" value="AmyAc_CMD"/>
    <property type="match status" value="1"/>
</dbReference>
<dbReference type="EMBL" id="BA000011">
    <property type="protein sequence ID" value="BAB59359.1"/>
    <property type="molecule type" value="Genomic_DNA"/>
</dbReference>
<evidence type="ECO:0000313" key="5">
    <source>
        <dbReference type="Proteomes" id="UP000001017"/>
    </source>
</evidence>
<proteinExistence type="predicted"/>
<dbReference type="PANTHER" id="PTHR10357:SF210">
    <property type="entry name" value="MALTODEXTRIN GLUCOSIDASE"/>
    <property type="match status" value="1"/>
</dbReference>
<reference evidence="4 5" key="2">
    <citation type="journal article" date="2000" name="Proc. Natl. Acad. Sci. U.S.A.">
        <title>Archaeal adaptation to higher temperatures revealed by genomic sequence of Thermoplasma volcanium.</title>
        <authorList>
            <person name="Kawashima T."/>
            <person name="Amano N."/>
            <person name="Koike H."/>
            <person name="Makino S."/>
            <person name="Higuchi S."/>
            <person name="Kawashima-Ohya Y."/>
            <person name="Watanabe K."/>
            <person name="Yamazaki M."/>
            <person name="Kanehori K."/>
            <person name="Kawamoto T."/>
            <person name="Nunoshiba T."/>
            <person name="Yamamoto Y."/>
            <person name="Aramaki H."/>
            <person name="Makino K."/>
            <person name="Suzuki M."/>
        </authorList>
    </citation>
    <scope>NUCLEOTIDE SEQUENCE [LARGE SCALE GENOMIC DNA]</scope>
    <source>
        <strain evidence="5">ATCC 51530 / DSM 4299 / JCM 9571 / NBRC 15438 / GSS1</strain>
    </source>
</reference>
<keyword evidence="5" id="KW-1185">Reference proteome</keyword>
<feature type="domain" description="Glycosyl hydrolase family 13 catalytic" evidence="3">
    <location>
        <begin position="194"/>
        <end position="550"/>
    </location>
</feature>
<organism evidence="4 5">
    <name type="scientific">Thermoplasma volcanium (strain ATCC 51530 / DSM 4299 / JCM 9571 / NBRC 15438 / GSS1)</name>
    <dbReference type="NCBI Taxonomy" id="273116"/>
    <lineage>
        <taxon>Archaea</taxon>
        <taxon>Methanobacteriati</taxon>
        <taxon>Thermoplasmatota</taxon>
        <taxon>Thermoplasmata</taxon>
        <taxon>Thermoplasmatales</taxon>
        <taxon>Thermoplasmataceae</taxon>
        <taxon>Thermoplasma</taxon>
    </lineage>
</organism>
<dbReference type="KEGG" id="tvo:TVG0226058"/>
<dbReference type="HOGENOM" id="CLU_006462_6_4_2"/>
<evidence type="ECO:0000259" key="3">
    <source>
        <dbReference type="SMART" id="SM00642"/>
    </source>
</evidence>
<evidence type="ECO:0000256" key="1">
    <source>
        <dbReference type="ARBA" id="ARBA00022801"/>
    </source>
</evidence>